<protein>
    <submittedName>
        <fullName evidence="3">Uncharacterized protein</fullName>
    </submittedName>
</protein>
<evidence type="ECO:0000256" key="1">
    <source>
        <dbReference type="SAM" id="MobiDB-lite"/>
    </source>
</evidence>
<sequence>MLNIFHKFIHPKQSRMTDQKPQEGDKKTPPINPPPVPVHQGDAEGQQHPVEPKVEAPTSDSSTQKNQADGRESRKNIEQWNRNHRQTMYGIVINSILVGITGISIWFGYRSLKITQDALLVSQKQFESANQPYLQIASVRDSLRPNRPPLVNYTIDNLVSQPAKIVMGKIGIEIMQPDSAHLSPWMLYKSQKKIENYPRIEQYAIKESPYSDTWTADNYITENEFHFIESGVYHVFFYGDILYVSLVTRHELRYHFRVELLAGQRKQFQIWENDNQKISDTVRNLGELLGDFSPKP</sequence>
<accession>A0A8J2UG13</accession>
<gene>
    <name evidence="3" type="ORF">GCM10011511_39770</name>
</gene>
<keyword evidence="2" id="KW-0472">Membrane</keyword>
<keyword evidence="2" id="KW-0812">Transmembrane</keyword>
<reference evidence="3" key="1">
    <citation type="journal article" date="2014" name="Int. J. Syst. Evol. Microbiol.">
        <title>Complete genome sequence of Corynebacterium casei LMG S-19264T (=DSM 44701T), isolated from a smear-ripened cheese.</title>
        <authorList>
            <consortium name="US DOE Joint Genome Institute (JGI-PGF)"/>
            <person name="Walter F."/>
            <person name="Albersmeier A."/>
            <person name="Kalinowski J."/>
            <person name="Ruckert C."/>
        </authorList>
    </citation>
    <scope>NUCLEOTIDE SEQUENCE</scope>
    <source>
        <strain evidence="3">CGMCC 1.15448</strain>
    </source>
</reference>
<feature type="compositionally biased region" description="Polar residues" evidence="1">
    <location>
        <begin position="58"/>
        <end position="67"/>
    </location>
</feature>
<feature type="region of interest" description="Disordered" evidence="1">
    <location>
        <begin position="1"/>
        <end position="75"/>
    </location>
</feature>
<feature type="transmembrane region" description="Helical" evidence="2">
    <location>
        <begin position="88"/>
        <end position="109"/>
    </location>
</feature>
<dbReference type="EMBL" id="BMJC01000004">
    <property type="protein sequence ID" value="GGB12195.1"/>
    <property type="molecule type" value="Genomic_DNA"/>
</dbReference>
<dbReference type="Proteomes" id="UP000607559">
    <property type="component" value="Unassembled WGS sequence"/>
</dbReference>
<keyword evidence="2" id="KW-1133">Transmembrane helix</keyword>
<dbReference type="AlphaFoldDB" id="A0A8J2UG13"/>
<name>A0A8J2UG13_9BACT</name>
<feature type="compositionally biased region" description="Basic and acidic residues" evidence="1">
    <location>
        <begin position="15"/>
        <end position="28"/>
    </location>
</feature>
<evidence type="ECO:0000313" key="3">
    <source>
        <dbReference type="EMBL" id="GGB12195.1"/>
    </source>
</evidence>
<organism evidence="3 4">
    <name type="scientific">Puia dinghuensis</name>
    <dbReference type="NCBI Taxonomy" id="1792502"/>
    <lineage>
        <taxon>Bacteria</taxon>
        <taxon>Pseudomonadati</taxon>
        <taxon>Bacteroidota</taxon>
        <taxon>Chitinophagia</taxon>
        <taxon>Chitinophagales</taxon>
        <taxon>Chitinophagaceae</taxon>
        <taxon>Puia</taxon>
    </lineage>
</organism>
<comment type="caution">
    <text evidence="3">The sequence shown here is derived from an EMBL/GenBank/DDBJ whole genome shotgun (WGS) entry which is preliminary data.</text>
</comment>
<proteinExistence type="predicted"/>
<evidence type="ECO:0000313" key="4">
    <source>
        <dbReference type="Proteomes" id="UP000607559"/>
    </source>
</evidence>
<keyword evidence="4" id="KW-1185">Reference proteome</keyword>
<reference evidence="3" key="2">
    <citation type="submission" date="2020-09" db="EMBL/GenBank/DDBJ databases">
        <authorList>
            <person name="Sun Q."/>
            <person name="Zhou Y."/>
        </authorList>
    </citation>
    <scope>NUCLEOTIDE SEQUENCE</scope>
    <source>
        <strain evidence="3">CGMCC 1.15448</strain>
    </source>
</reference>
<evidence type="ECO:0000256" key="2">
    <source>
        <dbReference type="SAM" id="Phobius"/>
    </source>
</evidence>